<dbReference type="EMBL" id="GBXM01044844">
    <property type="protein sequence ID" value="JAH63733.1"/>
    <property type="molecule type" value="Transcribed_RNA"/>
</dbReference>
<organism evidence="1">
    <name type="scientific">Anguilla anguilla</name>
    <name type="common">European freshwater eel</name>
    <name type="synonym">Muraena anguilla</name>
    <dbReference type="NCBI Taxonomy" id="7936"/>
    <lineage>
        <taxon>Eukaryota</taxon>
        <taxon>Metazoa</taxon>
        <taxon>Chordata</taxon>
        <taxon>Craniata</taxon>
        <taxon>Vertebrata</taxon>
        <taxon>Euteleostomi</taxon>
        <taxon>Actinopterygii</taxon>
        <taxon>Neopterygii</taxon>
        <taxon>Teleostei</taxon>
        <taxon>Anguilliformes</taxon>
        <taxon>Anguillidae</taxon>
        <taxon>Anguilla</taxon>
    </lineage>
</organism>
<reference evidence="1" key="2">
    <citation type="journal article" date="2015" name="Fish Shellfish Immunol.">
        <title>Early steps in the European eel (Anguilla anguilla)-Vibrio vulnificus interaction in the gills: Role of the RtxA13 toxin.</title>
        <authorList>
            <person name="Callol A."/>
            <person name="Pajuelo D."/>
            <person name="Ebbesson L."/>
            <person name="Teles M."/>
            <person name="MacKenzie S."/>
            <person name="Amaro C."/>
        </authorList>
    </citation>
    <scope>NUCLEOTIDE SEQUENCE</scope>
</reference>
<proteinExistence type="predicted"/>
<accession>A0A0E9UFM5</accession>
<name>A0A0E9UFM5_ANGAN</name>
<evidence type="ECO:0000313" key="1">
    <source>
        <dbReference type="EMBL" id="JAH63733.1"/>
    </source>
</evidence>
<sequence>MQPDAKSPKQKEENVKLMLSEHGTVNRHHVGIKQTLLSDRSFLQFTFLSGFPVQQSDYVM</sequence>
<dbReference type="AlphaFoldDB" id="A0A0E9UFM5"/>
<protein>
    <submittedName>
        <fullName evidence="1">Uncharacterized protein</fullName>
    </submittedName>
</protein>
<reference evidence="1" key="1">
    <citation type="submission" date="2014-11" db="EMBL/GenBank/DDBJ databases">
        <authorList>
            <person name="Amaro Gonzalez C."/>
        </authorList>
    </citation>
    <scope>NUCLEOTIDE SEQUENCE</scope>
</reference>